<dbReference type="RefSeq" id="WP_228353959.1">
    <property type="nucleotide sequence ID" value="NZ_JACEGA010000001.1"/>
</dbReference>
<dbReference type="InterPro" id="IPR050271">
    <property type="entry name" value="UDP-glycosyltransferase"/>
</dbReference>
<sequence>MSNVLFINGNLHGHINPTLPIVKELVAQGETVYYCSTSEFQQRIEATGANFINYGHRVDQFLQSFRPHGNHPFYTLMEYILGMDLTVVASVIELAEHLQFDYIIHDIMFGGGNILAHKLGIPAIASCSSFVMEKLPLPDRMLEPGFHPQLDHLLDQLKLAKSEWSLPTLRISELFFKKEALNLVYTSKLFQPKSDCLDNSYCFVGPSIDSRNEELDFELSHEHKTIYISMGTIENKCIDFYNRCIEAFANTDYQVIMSIGKRTQMSDLHQIPDNFIIRDYIPQLEVLKHADIMISHGGLNSVSEALYFGVPIIAIPISNDQPAVAKRLVELGAGIGLKMDEITAEVLQSNVYTILANKHYRIQSAEIGDSFREAGGYKSAVEAIIKYKSIHHI</sequence>
<evidence type="ECO:0000313" key="5">
    <source>
        <dbReference type="EMBL" id="MBB2184379.1"/>
    </source>
</evidence>
<dbReference type="NCBIfam" id="TIGR01426">
    <property type="entry name" value="MGT"/>
    <property type="match status" value="1"/>
</dbReference>
<accession>A0A839K5P2</accession>
<dbReference type="EMBL" id="JACEGA010000001">
    <property type="protein sequence ID" value="MBB2184379.1"/>
    <property type="molecule type" value="Genomic_DNA"/>
</dbReference>
<evidence type="ECO:0000256" key="2">
    <source>
        <dbReference type="ARBA" id="ARBA00022676"/>
    </source>
</evidence>
<evidence type="ECO:0000256" key="3">
    <source>
        <dbReference type="ARBA" id="ARBA00022679"/>
    </source>
</evidence>
<proteinExistence type="inferred from homology"/>
<dbReference type="Gene3D" id="3.40.50.2000">
    <property type="entry name" value="Glycogen Phosphorylase B"/>
    <property type="match status" value="2"/>
</dbReference>
<dbReference type="Proteomes" id="UP000574276">
    <property type="component" value="Unassembled WGS sequence"/>
</dbReference>
<evidence type="ECO:0000259" key="4">
    <source>
        <dbReference type="Pfam" id="PF06722"/>
    </source>
</evidence>
<keyword evidence="2" id="KW-0328">Glycosyltransferase</keyword>
<evidence type="ECO:0000256" key="1">
    <source>
        <dbReference type="ARBA" id="ARBA00009995"/>
    </source>
</evidence>
<dbReference type="PANTHER" id="PTHR48043">
    <property type="entry name" value="EG:EG0003.4 PROTEIN-RELATED"/>
    <property type="match status" value="1"/>
</dbReference>
<dbReference type="GO" id="GO:0008194">
    <property type="term" value="F:UDP-glycosyltransferase activity"/>
    <property type="evidence" value="ECO:0007669"/>
    <property type="project" value="InterPro"/>
</dbReference>
<name>A0A839K5P2_9FIRM</name>
<keyword evidence="6" id="KW-1185">Reference proteome</keyword>
<evidence type="ECO:0000313" key="6">
    <source>
        <dbReference type="Proteomes" id="UP000574276"/>
    </source>
</evidence>
<dbReference type="InterPro" id="IPR006326">
    <property type="entry name" value="UDPGT_MGT-like"/>
</dbReference>
<comment type="caution">
    <text evidence="5">The sequence shown here is derived from an EMBL/GenBank/DDBJ whole genome shotgun (WGS) entry which is preliminary data.</text>
</comment>
<reference evidence="5 6" key="1">
    <citation type="submission" date="2020-07" db="EMBL/GenBank/DDBJ databases">
        <title>Characterization and genome sequencing of isolate MD1, a novel member within the family Lachnospiraceae.</title>
        <authorList>
            <person name="Rettenmaier R."/>
            <person name="Di Bello L."/>
            <person name="Zinser C."/>
            <person name="Scheitz K."/>
            <person name="Liebl W."/>
            <person name="Zverlov V."/>
        </authorList>
    </citation>
    <scope>NUCLEOTIDE SEQUENCE [LARGE SCALE GENOMIC DNA]</scope>
    <source>
        <strain evidence="5 6">MD1</strain>
    </source>
</reference>
<feature type="domain" description="Erythromycin biosynthesis protein CIII-like C-terminal" evidence="4">
    <location>
        <begin position="244"/>
        <end position="369"/>
    </location>
</feature>
<comment type="similarity">
    <text evidence="1">Belongs to the UDP-glycosyltransferase family.</text>
</comment>
<dbReference type="InterPro" id="IPR002213">
    <property type="entry name" value="UDP_glucos_trans"/>
</dbReference>
<dbReference type="AlphaFoldDB" id="A0A839K5P2"/>
<dbReference type="CDD" id="cd03784">
    <property type="entry name" value="GT1_Gtf-like"/>
    <property type="match status" value="1"/>
</dbReference>
<organism evidence="5 6">
    <name type="scientific">Variimorphobacter saccharofermentans</name>
    <dbReference type="NCBI Taxonomy" id="2755051"/>
    <lineage>
        <taxon>Bacteria</taxon>
        <taxon>Bacillati</taxon>
        <taxon>Bacillota</taxon>
        <taxon>Clostridia</taxon>
        <taxon>Lachnospirales</taxon>
        <taxon>Lachnospiraceae</taxon>
        <taxon>Variimorphobacter</taxon>
    </lineage>
</organism>
<protein>
    <submittedName>
        <fullName evidence="5">Glycosyl transferase family 1</fullName>
    </submittedName>
</protein>
<dbReference type="InterPro" id="IPR010610">
    <property type="entry name" value="EryCIII-like_C"/>
</dbReference>
<dbReference type="GO" id="GO:0016758">
    <property type="term" value="F:hexosyltransferase activity"/>
    <property type="evidence" value="ECO:0007669"/>
    <property type="project" value="InterPro"/>
</dbReference>
<dbReference type="PANTHER" id="PTHR48043:SF145">
    <property type="entry name" value="FI06409P-RELATED"/>
    <property type="match status" value="1"/>
</dbReference>
<keyword evidence="3 5" id="KW-0808">Transferase</keyword>
<gene>
    <name evidence="5" type="ORF">H0486_15975</name>
</gene>
<dbReference type="FunFam" id="3.40.50.2000:FF:000072">
    <property type="entry name" value="Glycosyl transferase"/>
    <property type="match status" value="1"/>
</dbReference>
<dbReference type="SUPFAM" id="SSF53756">
    <property type="entry name" value="UDP-Glycosyltransferase/glycogen phosphorylase"/>
    <property type="match status" value="1"/>
</dbReference>
<dbReference type="Pfam" id="PF06722">
    <property type="entry name" value="EryCIII-like_C"/>
    <property type="match status" value="1"/>
</dbReference>